<dbReference type="InterPro" id="IPR018166">
    <property type="entry name" value="S-AdoMet_deCO2ase_CS"/>
</dbReference>
<dbReference type="EMBL" id="CP126217">
    <property type="protein sequence ID" value="WIA18656.1"/>
    <property type="molecule type" value="Genomic_DNA"/>
</dbReference>
<evidence type="ECO:0000256" key="9">
    <source>
        <dbReference type="ARBA" id="ARBA00023115"/>
    </source>
</evidence>
<dbReference type="PROSITE" id="PS01336">
    <property type="entry name" value="ADOMETDC"/>
    <property type="match status" value="1"/>
</dbReference>
<dbReference type="EC" id="4.1.1.50" evidence="4"/>
<comment type="cofactor">
    <cofactor evidence="1">
        <name>pyruvate</name>
        <dbReference type="ChEBI" id="CHEBI:15361"/>
    </cofactor>
</comment>
<evidence type="ECO:0000313" key="17">
    <source>
        <dbReference type="Proteomes" id="UP001244341"/>
    </source>
</evidence>
<name>A0ABY8UB14_TETOB</name>
<dbReference type="InterPro" id="IPR048283">
    <property type="entry name" value="AdoMetDC-like"/>
</dbReference>
<keyword evidence="5" id="KW-0949">S-adenosyl-L-methionine</keyword>
<keyword evidence="6" id="KW-0210">Decarboxylase</keyword>
<dbReference type="Pfam" id="PF01536">
    <property type="entry name" value="SAM_decarbox"/>
    <property type="match status" value="1"/>
</dbReference>
<evidence type="ECO:0000256" key="7">
    <source>
        <dbReference type="ARBA" id="ARBA00022813"/>
    </source>
</evidence>
<keyword evidence="12" id="KW-0704">Schiff base</keyword>
<evidence type="ECO:0000256" key="1">
    <source>
        <dbReference type="ARBA" id="ARBA00001928"/>
    </source>
</evidence>
<evidence type="ECO:0000256" key="10">
    <source>
        <dbReference type="ARBA" id="ARBA00023145"/>
    </source>
</evidence>
<comment type="similarity">
    <text evidence="3">Belongs to the eukaryotic AdoMetDC family.</text>
</comment>
<keyword evidence="8" id="KW-0745">Spermidine biosynthesis</keyword>
<keyword evidence="10" id="KW-0865">Zymogen</keyword>
<evidence type="ECO:0000256" key="15">
    <source>
        <dbReference type="SAM" id="MobiDB-lite"/>
    </source>
</evidence>
<gene>
    <name evidence="16" type="ORF">OEZ85_003361</name>
</gene>
<dbReference type="SUPFAM" id="SSF56276">
    <property type="entry name" value="S-adenosylmethionine decarboxylase"/>
    <property type="match status" value="1"/>
</dbReference>
<dbReference type="InterPro" id="IPR016067">
    <property type="entry name" value="S-AdoMet_deCO2ase_core"/>
</dbReference>
<organism evidence="16 17">
    <name type="scientific">Tetradesmus obliquus</name>
    <name type="common">Green alga</name>
    <name type="synonym">Acutodesmus obliquus</name>
    <dbReference type="NCBI Taxonomy" id="3088"/>
    <lineage>
        <taxon>Eukaryota</taxon>
        <taxon>Viridiplantae</taxon>
        <taxon>Chlorophyta</taxon>
        <taxon>core chlorophytes</taxon>
        <taxon>Chlorophyceae</taxon>
        <taxon>CS clade</taxon>
        <taxon>Sphaeropleales</taxon>
        <taxon>Scenedesmaceae</taxon>
        <taxon>Tetradesmus</taxon>
    </lineage>
</organism>
<comment type="pathway">
    <text evidence="2">Amine and polyamine biosynthesis; S-adenosylmethioninamine biosynthesis; S-adenosylmethioninamine from S-adenosyl-L-methionine: step 1/1.</text>
</comment>
<evidence type="ECO:0000313" key="16">
    <source>
        <dbReference type="EMBL" id="WIA18656.1"/>
    </source>
</evidence>
<evidence type="ECO:0000256" key="11">
    <source>
        <dbReference type="ARBA" id="ARBA00023239"/>
    </source>
</evidence>
<evidence type="ECO:0000256" key="8">
    <source>
        <dbReference type="ARBA" id="ARBA00023066"/>
    </source>
</evidence>
<evidence type="ECO:0000256" key="14">
    <source>
        <dbReference type="ARBA" id="ARBA00048112"/>
    </source>
</evidence>
<evidence type="ECO:0000256" key="13">
    <source>
        <dbReference type="ARBA" id="ARBA00023317"/>
    </source>
</evidence>
<dbReference type="PANTHER" id="PTHR11570">
    <property type="entry name" value="S-ADENOSYLMETHIONINE DECARBOXYLASE"/>
    <property type="match status" value="1"/>
</dbReference>
<dbReference type="PANTHER" id="PTHR11570:SF0">
    <property type="entry name" value="S-ADENOSYLMETHIONINE DECARBOXYLASE PROENZYME"/>
    <property type="match status" value="1"/>
</dbReference>
<keyword evidence="11" id="KW-0456">Lyase</keyword>
<evidence type="ECO:0000256" key="5">
    <source>
        <dbReference type="ARBA" id="ARBA00022691"/>
    </source>
</evidence>
<feature type="compositionally biased region" description="Low complexity" evidence="15">
    <location>
        <begin position="426"/>
        <end position="444"/>
    </location>
</feature>
<proteinExistence type="inferred from homology"/>
<keyword evidence="17" id="KW-1185">Reference proteome</keyword>
<keyword evidence="9" id="KW-0620">Polyamine biosynthesis</keyword>
<dbReference type="Gene3D" id="3.60.90.10">
    <property type="entry name" value="S-adenosylmethionine decarboxylase"/>
    <property type="match status" value="1"/>
</dbReference>
<protein>
    <recommendedName>
        <fullName evidence="4">adenosylmethionine decarboxylase</fullName>
        <ecNumber evidence="4">4.1.1.50</ecNumber>
    </recommendedName>
</protein>
<dbReference type="Proteomes" id="UP001244341">
    <property type="component" value="Chromosome 10b"/>
</dbReference>
<dbReference type="Gene3D" id="3.30.360.50">
    <property type="entry name" value="S-adenosylmethionine decarboxylase"/>
    <property type="match status" value="1"/>
</dbReference>
<evidence type="ECO:0000256" key="3">
    <source>
        <dbReference type="ARBA" id="ARBA00008466"/>
    </source>
</evidence>
<sequence length="481" mass="50248">MTLDTTPVLPNPVFEGSEKRVEIDFNFSAASPANGLRALSRGQLDELMSLAACTIVSSRTNAELDAYVLSESSLFVYPTKWVLKTCGTTKLLRAVPRLLEMAAELSMAPRRCKYSRASFLFPEQQPFPHTSFEHEAFFLRQHFGHLGNGGSAYVLGDMFNGLQWHVYVADAQGAVYADELHPMAKPTHKLEVCMTDLAKSAAAPFFRDPAKSAAQVTTETGIRGLVPSADIDDYVFEPCGYSMNGIAGGGFITIHITPEDGFSYASVEVSGFDPAAYDPADMVSRILGIFKPGKVSVSLSVDVASSSGEYSWGTLAARPHGYGCQSATCQELATGGRVAYYTFSPAAVSFAAGTKEGAPMTAAPAKGGEADAPLRPASPATVLRSTLRHMPSFSSLPSDSDYDVASTSSGDENEVGSRLAAALRQLGRSRSRSGSLSPKSSIGAASEQGDVGAAGACAACKGSGVAACAAPVAAAAAAAVL</sequence>
<dbReference type="NCBIfam" id="TIGR00535">
    <property type="entry name" value="SAM_DCase"/>
    <property type="match status" value="1"/>
</dbReference>
<accession>A0ABY8UB14</accession>
<keyword evidence="13" id="KW-0670">Pyruvate</keyword>
<reference evidence="16 17" key="1">
    <citation type="submission" date="2023-05" db="EMBL/GenBank/DDBJ databases">
        <title>A 100% complete, gapless, phased diploid assembly of the Scenedesmus obliquus UTEX 3031 genome.</title>
        <authorList>
            <person name="Biondi T.C."/>
            <person name="Hanschen E.R."/>
            <person name="Kwon T."/>
            <person name="Eng W."/>
            <person name="Kruse C.P.S."/>
            <person name="Koehler S.I."/>
            <person name="Kunde Y."/>
            <person name="Gleasner C.D."/>
            <person name="You Mak K.T."/>
            <person name="Polle J."/>
            <person name="Hovde B.T."/>
            <person name="Starkenburg S.R."/>
        </authorList>
    </citation>
    <scope>NUCLEOTIDE SEQUENCE [LARGE SCALE GENOMIC DNA]</scope>
    <source>
        <strain evidence="16 17">DOE0152z</strain>
    </source>
</reference>
<evidence type="ECO:0000256" key="12">
    <source>
        <dbReference type="ARBA" id="ARBA00023270"/>
    </source>
</evidence>
<evidence type="ECO:0000256" key="6">
    <source>
        <dbReference type="ARBA" id="ARBA00022793"/>
    </source>
</evidence>
<dbReference type="InterPro" id="IPR001985">
    <property type="entry name" value="S-AdoMet_decarboxylase_euk"/>
</dbReference>
<evidence type="ECO:0000256" key="2">
    <source>
        <dbReference type="ARBA" id="ARBA00004911"/>
    </source>
</evidence>
<feature type="region of interest" description="Disordered" evidence="15">
    <location>
        <begin position="426"/>
        <end position="445"/>
    </location>
</feature>
<feature type="region of interest" description="Disordered" evidence="15">
    <location>
        <begin position="392"/>
        <end position="416"/>
    </location>
</feature>
<evidence type="ECO:0000256" key="4">
    <source>
        <dbReference type="ARBA" id="ARBA00012357"/>
    </source>
</evidence>
<comment type="catalytic activity">
    <reaction evidence="14">
        <text>S-adenosyl-L-methionine + H(+) = S-adenosyl 3-(methylsulfanyl)propylamine + CO2</text>
        <dbReference type="Rhea" id="RHEA:15981"/>
        <dbReference type="ChEBI" id="CHEBI:15378"/>
        <dbReference type="ChEBI" id="CHEBI:16526"/>
        <dbReference type="ChEBI" id="CHEBI:57443"/>
        <dbReference type="ChEBI" id="CHEBI:59789"/>
        <dbReference type="EC" id="4.1.1.50"/>
    </reaction>
</comment>
<keyword evidence="7" id="KW-0068">Autocatalytic cleavage</keyword>